<dbReference type="Proteomes" id="UP000072189">
    <property type="component" value="Unassembled WGS sequence"/>
</dbReference>
<evidence type="ECO:0000256" key="1">
    <source>
        <dbReference type="ARBA" id="ARBA00006479"/>
    </source>
</evidence>
<organism evidence="2 3">
    <name type="scientific">Microbacterium testaceum</name>
    <name type="common">Aureobacterium testaceum</name>
    <name type="synonym">Brevibacterium testaceum</name>
    <dbReference type="NCBI Taxonomy" id="2033"/>
    <lineage>
        <taxon>Bacteria</taxon>
        <taxon>Bacillati</taxon>
        <taxon>Actinomycetota</taxon>
        <taxon>Actinomycetes</taxon>
        <taxon>Micrococcales</taxon>
        <taxon>Microbacteriaceae</taxon>
        <taxon>Microbacterium</taxon>
    </lineage>
</organism>
<dbReference type="InterPro" id="IPR036388">
    <property type="entry name" value="WH-like_DNA-bd_sf"/>
</dbReference>
<dbReference type="SUPFAM" id="SSF46785">
    <property type="entry name" value="Winged helix' DNA-binding domain"/>
    <property type="match status" value="1"/>
</dbReference>
<dbReference type="OrthoDB" id="3189808at2"/>
<dbReference type="Gene3D" id="3.30.420.40">
    <property type="match status" value="2"/>
</dbReference>
<dbReference type="PATRIC" id="fig|2033.4.peg.684"/>
<reference evidence="2 3" key="1">
    <citation type="journal article" date="2016" name="Front. Microbiol.">
        <title>Genomic Resource of Rice Seed Associated Bacteria.</title>
        <authorList>
            <person name="Midha S."/>
            <person name="Bansal K."/>
            <person name="Sharma S."/>
            <person name="Kumar N."/>
            <person name="Patil P.P."/>
            <person name="Chaudhry V."/>
            <person name="Patil P.B."/>
        </authorList>
    </citation>
    <scope>NUCLEOTIDE SEQUENCE [LARGE SCALE GENOMIC DNA]</scope>
    <source>
        <strain evidence="2 3">RSA3</strain>
    </source>
</reference>
<dbReference type="InterPro" id="IPR000600">
    <property type="entry name" value="ROK"/>
</dbReference>
<comment type="caution">
    <text evidence="2">The sequence shown here is derived from an EMBL/GenBank/DDBJ whole genome shotgun (WGS) entry which is preliminary data.</text>
</comment>
<dbReference type="PANTHER" id="PTHR18964">
    <property type="entry name" value="ROK (REPRESSOR, ORF, KINASE) FAMILY"/>
    <property type="match status" value="1"/>
</dbReference>
<dbReference type="Pfam" id="PF00480">
    <property type="entry name" value="ROK"/>
    <property type="match status" value="1"/>
</dbReference>
<name>A0A147F7V8_MICTE</name>
<proteinExistence type="inferred from homology"/>
<dbReference type="PROSITE" id="PS01125">
    <property type="entry name" value="ROK"/>
    <property type="match status" value="1"/>
</dbReference>
<dbReference type="PANTHER" id="PTHR18964:SF173">
    <property type="entry name" value="GLUCOKINASE"/>
    <property type="match status" value="1"/>
</dbReference>
<evidence type="ECO:0000313" key="3">
    <source>
        <dbReference type="Proteomes" id="UP000072189"/>
    </source>
</evidence>
<protein>
    <submittedName>
        <fullName evidence="2">Transcriptional regulator</fullName>
    </submittedName>
</protein>
<sequence length="422" mass="44571">MANVSTLRFGAQTDEVTSLLRIVNMVRLGEAVTRPEIGRVTGLGRGVVAQRVDRAVEMGFLEDAEYGPSSGGRAPRTLRFRAERGRIVVCALGGQHIHVGVTDLDGEILDEAHRVWDIARGPEETLTTATAMVDELLAKGDGTPVWAIIVGLPGPVDFETGRPVAPPIMPGWNGFDVRGAFEERYEAPVWVDNDVNLLAAGERARRRDEAIDLIYCKVGTGIGAGLVSHGRLHRGANGAAGDMGHVRVPGAEQVCRCGKIGCLEAVAGGWALVRDARAAIEGGATGPLADSVAAGDDLSLERITLAASRGDALAISLVQASARQVGEAVAALVNMFNPSLIVIGGAVASTGELFLAEVRHRVYELSLPLATRDLQIKTSENDTREPVRGGVDLALEQLFEVSLPRWFADGRPTVAAVHGTPA</sequence>
<dbReference type="InterPro" id="IPR043129">
    <property type="entry name" value="ATPase_NBD"/>
</dbReference>
<dbReference type="EMBL" id="LDRV01000058">
    <property type="protein sequence ID" value="KTS11857.1"/>
    <property type="molecule type" value="Genomic_DNA"/>
</dbReference>
<accession>A0A147F7V8</accession>
<gene>
    <name evidence="2" type="ORF">RSA3_09625</name>
</gene>
<comment type="similarity">
    <text evidence="1">Belongs to the ROK (NagC/XylR) family.</text>
</comment>
<dbReference type="InterPro" id="IPR049874">
    <property type="entry name" value="ROK_cs"/>
</dbReference>
<dbReference type="AlphaFoldDB" id="A0A147F7V8"/>
<dbReference type="Gene3D" id="1.10.10.10">
    <property type="entry name" value="Winged helix-like DNA-binding domain superfamily/Winged helix DNA-binding domain"/>
    <property type="match status" value="1"/>
</dbReference>
<dbReference type="SUPFAM" id="SSF53067">
    <property type="entry name" value="Actin-like ATPase domain"/>
    <property type="match status" value="1"/>
</dbReference>
<dbReference type="RefSeq" id="WP_058595940.1">
    <property type="nucleotide sequence ID" value="NZ_LDRR01000013.1"/>
</dbReference>
<evidence type="ECO:0000313" key="2">
    <source>
        <dbReference type="EMBL" id="KTS11857.1"/>
    </source>
</evidence>
<dbReference type="InterPro" id="IPR036390">
    <property type="entry name" value="WH_DNA-bd_sf"/>
</dbReference>